<reference evidence="2" key="1">
    <citation type="submission" date="2018-01" db="EMBL/GenBank/DDBJ databases">
        <authorList>
            <person name="Li J."/>
        </authorList>
    </citation>
    <scope>NUCLEOTIDE SEQUENCE [LARGE SCALE GENOMIC DNA]</scope>
    <source>
        <strain evidence="2">592</strain>
    </source>
</reference>
<evidence type="ECO:0000313" key="1">
    <source>
        <dbReference type="EMBL" id="AWB92363.1"/>
    </source>
</evidence>
<sequence length="267" mass="28526">MTSASLGSADRAPWPEEWGTEGTPGRVWRLIVLGLLFEALVVVATVATFFSSDRVLVVPFALGGIAFGAFLWVGWTTQARVHARGSAGISWDADRGALVVDDQRLVTIVYLAATGVLALFAFLAVIVSGWSALDDGGSDATVTFVLCLALLAGLVIGGAQMWRRGTPWLRVSPEGLSHKAGGKETELAWRDMYGIMLTNVTGKDYSITATGPSISKDVTIVGQTLAADPALVAQLIEFYWSHEDARAELTTEASLRRIQSGNFAPQR</sequence>
<dbReference type="KEGG" id="aez:C3E78_09205"/>
<dbReference type="Proteomes" id="UP000244384">
    <property type="component" value="Chromosome"/>
</dbReference>
<proteinExistence type="predicted"/>
<keyword evidence="2" id="KW-1185">Reference proteome</keyword>
<dbReference type="RefSeq" id="WP_108578008.1">
    <property type="nucleotide sequence ID" value="NZ_CP026952.1"/>
</dbReference>
<gene>
    <name evidence="1" type="ORF">C3E78_09205</name>
</gene>
<organism evidence="1 2">
    <name type="scientific">Aeromicrobium chenweiae</name>
    <dbReference type="NCBI Taxonomy" id="2079793"/>
    <lineage>
        <taxon>Bacteria</taxon>
        <taxon>Bacillati</taxon>
        <taxon>Actinomycetota</taxon>
        <taxon>Actinomycetes</taxon>
        <taxon>Propionibacteriales</taxon>
        <taxon>Nocardioidaceae</taxon>
        <taxon>Aeromicrobium</taxon>
    </lineage>
</organism>
<dbReference type="OrthoDB" id="4548827at2"/>
<accession>A0A2S0WLZ5</accession>
<dbReference type="EMBL" id="CP026952">
    <property type="protein sequence ID" value="AWB92363.1"/>
    <property type="molecule type" value="Genomic_DNA"/>
</dbReference>
<accession>A0A5F2ETC6</accession>
<name>A0A2S0WLZ5_9ACTN</name>
<evidence type="ECO:0000313" key="2">
    <source>
        <dbReference type="Proteomes" id="UP000244384"/>
    </source>
</evidence>
<dbReference type="AlphaFoldDB" id="A0A2S0WLZ5"/>
<protein>
    <submittedName>
        <fullName evidence="1">Uncharacterized protein</fullName>
    </submittedName>
</protein>